<evidence type="ECO:0000313" key="2">
    <source>
        <dbReference type="Proteomes" id="UP000198756"/>
    </source>
</evidence>
<dbReference type="AlphaFoldDB" id="A0A1G5Y6S1"/>
<protein>
    <submittedName>
        <fullName evidence="1">Uncharacterized protein</fullName>
    </submittedName>
</protein>
<gene>
    <name evidence="1" type="ORF">SAMN03080617_02282</name>
</gene>
<evidence type="ECO:0000313" key="1">
    <source>
        <dbReference type="EMBL" id="SDA78100.1"/>
    </source>
</evidence>
<accession>A0A1G5Y6S1</accession>
<keyword evidence="2" id="KW-1185">Reference proteome</keyword>
<dbReference type="STRING" id="279824.SAMN03080617_02282"/>
<proteinExistence type="predicted"/>
<reference evidence="2" key="1">
    <citation type="submission" date="2016-10" db="EMBL/GenBank/DDBJ databases">
        <authorList>
            <person name="Varghese N."/>
            <person name="Submissions S."/>
        </authorList>
    </citation>
    <scope>NUCLEOTIDE SEQUENCE [LARGE SCALE GENOMIC DNA]</scope>
    <source>
        <strain evidence="2">DSM 22703</strain>
    </source>
</reference>
<dbReference type="EMBL" id="FMXE01000014">
    <property type="protein sequence ID" value="SDA78100.1"/>
    <property type="molecule type" value="Genomic_DNA"/>
</dbReference>
<name>A0A1G5Y6S1_9BACT</name>
<dbReference type="Proteomes" id="UP000198756">
    <property type="component" value="Unassembled WGS sequence"/>
</dbReference>
<organism evidence="1 2">
    <name type="scientific">Algoriphagus alkaliphilus</name>
    <dbReference type="NCBI Taxonomy" id="279824"/>
    <lineage>
        <taxon>Bacteria</taxon>
        <taxon>Pseudomonadati</taxon>
        <taxon>Bacteroidota</taxon>
        <taxon>Cytophagia</taxon>
        <taxon>Cytophagales</taxon>
        <taxon>Cyclobacteriaceae</taxon>
        <taxon>Algoriphagus</taxon>
    </lineage>
</organism>
<sequence length="81" mass="9318">MDSAIYVDVPSGDAHLVYPDGQVSVRFLVLIDAMEEISKLETLSRIQNPIEMMNATNRYFLINSEAERYQMLQAMNNYLND</sequence>